<dbReference type="SUPFAM" id="SSF48647">
    <property type="entry name" value="Fungal elicitin"/>
    <property type="match status" value="1"/>
</dbReference>
<evidence type="ECO:0000256" key="7">
    <source>
        <dbReference type="SAM" id="Phobius"/>
    </source>
</evidence>
<dbReference type="OMA" id="HALMAWR"/>
<keyword evidence="9" id="KW-1185">Reference proteome</keyword>
<dbReference type="EnsemblProtists" id="PYU1_T001845">
    <property type="protein sequence ID" value="PYU1_T001845"/>
    <property type="gene ID" value="PYU1_G001843"/>
</dbReference>
<evidence type="ECO:0000256" key="3">
    <source>
        <dbReference type="ARBA" id="ARBA00022525"/>
    </source>
</evidence>
<name>K3WA54_GLOUD</name>
<keyword evidence="7" id="KW-0472">Membrane</keyword>
<dbReference type="eggNOG" id="ENOG502SI0N">
    <property type="taxonomic scope" value="Eukaryota"/>
</dbReference>
<dbReference type="InParanoid" id="K3WA54"/>
<evidence type="ECO:0000313" key="8">
    <source>
        <dbReference type="EnsemblProtists" id="PYU1_T001845"/>
    </source>
</evidence>
<comment type="subcellular location">
    <subcellularLocation>
        <location evidence="1">Secreted</location>
    </subcellularLocation>
</comment>
<dbReference type="InterPro" id="IPR036470">
    <property type="entry name" value="Elicitin_sf"/>
</dbReference>
<keyword evidence="4" id="KW-0928">Hypersensitive response elicitation</keyword>
<evidence type="ECO:0000256" key="5">
    <source>
        <dbReference type="ARBA" id="ARBA00023157"/>
    </source>
</evidence>
<dbReference type="EMBL" id="GL376634">
    <property type="status" value="NOT_ANNOTATED_CDS"/>
    <property type="molecule type" value="Genomic_DNA"/>
</dbReference>
<evidence type="ECO:0000256" key="1">
    <source>
        <dbReference type="ARBA" id="ARBA00004613"/>
    </source>
</evidence>
<accession>K3WA54</accession>
<dbReference type="SMART" id="SM01187">
    <property type="entry name" value="Elicitin"/>
    <property type="match status" value="1"/>
</dbReference>
<reference evidence="9" key="1">
    <citation type="journal article" date="2010" name="Genome Biol.">
        <title>Genome sequence of the necrotrophic plant pathogen Pythium ultimum reveals original pathogenicity mechanisms and effector repertoire.</title>
        <authorList>
            <person name="Levesque C.A."/>
            <person name="Brouwer H."/>
            <person name="Cano L."/>
            <person name="Hamilton J.P."/>
            <person name="Holt C."/>
            <person name="Huitema E."/>
            <person name="Raffaele S."/>
            <person name="Robideau G.P."/>
            <person name="Thines M."/>
            <person name="Win J."/>
            <person name="Zerillo M.M."/>
            <person name="Beakes G.W."/>
            <person name="Boore J.L."/>
            <person name="Busam D."/>
            <person name="Dumas B."/>
            <person name="Ferriera S."/>
            <person name="Fuerstenberg S.I."/>
            <person name="Gachon C.M."/>
            <person name="Gaulin E."/>
            <person name="Govers F."/>
            <person name="Grenville-Briggs L."/>
            <person name="Horner N."/>
            <person name="Hostetler J."/>
            <person name="Jiang R.H."/>
            <person name="Johnson J."/>
            <person name="Krajaejun T."/>
            <person name="Lin H."/>
            <person name="Meijer H.J."/>
            <person name="Moore B."/>
            <person name="Morris P."/>
            <person name="Phuntmart V."/>
            <person name="Puiu D."/>
            <person name="Shetty J."/>
            <person name="Stajich J.E."/>
            <person name="Tripathy S."/>
            <person name="Wawra S."/>
            <person name="van West P."/>
            <person name="Whitty B.R."/>
            <person name="Coutinho P.M."/>
            <person name="Henrissat B."/>
            <person name="Martin F."/>
            <person name="Thomas P.D."/>
            <person name="Tyler B.M."/>
            <person name="De Vries R.P."/>
            <person name="Kamoun S."/>
            <person name="Yandell M."/>
            <person name="Tisserat N."/>
            <person name="Buell C.R."/>
        </authorList>
    </citation>
    <scope>NUCLEOTIDE SEQUENCE</scope>
    <source>
        <strain evidence="9">DAOM:BR144</strain>
    </source>
</reference>
<dbReference type="GO" id="GO:0052040">
    <property type="term" value="P:symbiont-mediated perturbation of host programmed cell death"/>
    <property type="evidence" value="ECO:0007669"/>
    <property type="project" value="UniProtKB-KW"/>
</dbReference>
<evidence type="ECO:0000256" key="2">
    <source>
        <dbReference type="ARBA" id="ARBA00009544"/>
    </source>
</evidence>
<evidence type="ECO:0000313" key="9">
    <source>
        <dbReference type="Proteomes" id="UP000019132"/>
    </source>
</evidence>
<dbReference type="Gene3D" id="1.10.239.10">
    <property type="entry name" value="Elicitin domain"/>
    <property type="match status" value="1"/>
</dbReference>
<comment type="similarity">
    <text evidence="2">Belongs to the elicitin family.</text>
</comment>
<protein>
    <submittedName>
        <fullName evidence="8">Uncharacterized protein</fullName>
    </submittedName>
</protein>
<dbReference type="InterPro" id="IPR002200">
    <property type="entry name" value="Elicitin"/>
</dbReference>
<dbReference type="HOGENOM" id="CLU_046946_2_0_1"/>
<dbReference type="AlphaFoldDB" id="K3WA54"/>
<keyword evidence="7" id="KW-0812">Transmembrane</keyword>
<keyword evidence="3" id="KW-0964">Secreted</keyword>
<evidence type="ECO:0000256" key="4">
    <source>
        <dbReference type="ARBA" id="ARBA00022978"/>
    </source>
</evidence>
<organism evidence="8 9">
    <name type="scientific">Globisporangium ultimum (strain ATCC 200006 / CBS 805.95 / DAOM BR144)</name>
    <name type="common">Pythium ultimum</name>
    <dbReference type="NCBI Taxonomy" id="431595"/>
    <lineage>
        <taxon>Eukaryota</taxon>
        <taxon>Sar</taxon>
        <taxon>Stramenopiles</taxon>
        <taxon>Oomycota</taxon>
        <taxon>Peronosporomycetes</taxon>
        <taxon>Pythiales</taxon>
        <taxon>Pythiaceae</taxon>
        <taxon>Globisporangium</taxon>
    </lineage>
</organism>
<feature type="region of interest" description="Disordered" evidence="6">
    <location>
        <begin position="1"/>
        <end position="50"/>
    </location>
</feature>
<dbReference type="Pfam" id="PF00964">
    <property type="entry name" value="Elicitin"/>
    <property type="match status" value="1"/>
</dbReference>
<dbReference type="VEuPathDB" id="FungiDB:PYU1_G001843"/>
<reference evidence="8" key="3">
    <citation type="submission" date="2015-02" db="UniProtKB">
        <authorList>
            <consortium name="EnsemblProtists"/>
        </authorList>
    </citation>
    <scope>IDENTIFICATION</scope>
    <source>
        <strain evidence="8">DAOM BR144</strain>
    </source>
</reference>
<keyword evidence="5" id="KW-1015">Disulfide bond</keyword>
<reference evidence="9" key="2">
    <citation type="submission" date="2010-04" db="EMBL/GenBank/DDBJ databases">
        <authorList>
            <person name="Buell R."/>
            <person name="Hamilton J."/>
            <person name="Hostetler J."/>
        </authorList>
    </citation>
    <scope>NUCLEOTIDE SEQUENCE [LARGE SCALE GENOMIC DNA]</scope>
    <source>
        <strain evidence="9">DAOM:BR144</strain>
    </source>
</reference>
<sequence length="306" mass="31934">MEATPVPIATETPASPVEATAAPETAVDSAASSNSVATTTPVPGPSPVPIHSAQAGSSTFRLMDNVVCPQNVSDTVYMVYTKNKALFLTCVDKSGYQIFPYSGKVPTAEDITLMVRAPECMGVITAVAMANLPACSIGDMPIKAVVETLLKISVDMANGSAAPSAVEFHALMAWRRDVNLAYQAGLPYDGDSELYGIFKKALWKALTNTKVKVLSDLTIVLDSATTQTSADATGSAVSETMAKVQASDASASVAMEQVLMPSATESTTTKSSSAAPRVIRSSAVLVMLSSLVLFALIQLYIVVVDL</sequence>
<proteinExistence type="inferred from homology"/>
<feature type="compositionally biased region" description="Low complexity" evidence="6">
    <location>
        <begin position="25"/>
        <end position="41"/>
    </location>
</feature>
<dbReference type="Proteomes" id="UP000019132">
    <property type="component" value="Unassembled WGS sequence"/>
</dbReference>
<keyword evidence="7" id="KW-1133">Transmembrane helix</keyword>
<feature type="transmembrane region" description="Helical" evidence="7">
    <location>
        <begin position="283"/>
        <end position="303"/>
    </location>
</feature>
<evidence type="ECO:0000256" key="6">
    <source>
        <dbReference type="SAM" id="MobiDB-lite"/>
    </source>
</evidence>
<dbReference type="GO" id="GO:0005576">
    <property type="term" value="C:extracellular region"/>
    <property type="evidence" value="ECO:0007669"/>
    <property type="project" value="UniProtKB-SubCell"/>
</dbReference>